<evidence type="ECO:0000313" key="2">
    <source>
        <dbReference type="EMBL" id="CAB4761155.1"/>
    </source>
</evidence>
<reference evidence="2" key="1">
    <citation type="submission" date="2020-05" db="EMBL/GenBank/DDBJ databases">
        <authorList>
            <person name="Chiriac C."/>
            <person name="Salcher M."/>
            <person name="Ghai R."/>
            <person name="Kavagutti S V."/>
        </authorList>
    </citation>
    <scope>NUCLEOTIDE SEQUENCE</scope>
</reference>
<dbReference type="PROSITE" id="PS50994">
    <property type="entry name" value="INTEGRASE"/>
    <property type="match status" value="1"/>
</dbReference>
<dbReference type="SUPFAM" id="SSF53098">
    <property type="entry name" value="Ribonuclease H-like"/>
    <property type="match status" value="1"/>
</dbReference>
<dbReference type="InterPro" id="IPR048020">
    <property type="entry name" value="Transpos_IS3"/>
</dbReference>
<dbReference type="GO" id="GO:0003676">
    <property type="term" value="F:nucleic acid binding"/>
    <property type="evidence" value="ECO:0007669"/>
    <property type="project" value="InterPro"/>
</dbReference>
<organism evidence="2">
    <name type="scientific">freshwater metagenome</name>
    <dbReference type="NCBI Taxonomy" id="449393"/>
    <lineage>
        <taxon>unclassified sequences</taxon>
        <taxon>metagenomes</taxon>
        <taxon>ecological metagenomes</taxon>
    </lineage>
</organism>
<name>A0A6J6UPN5_9ZZZZ</name>
<dbReference type="Gene3D" id="3.30.420.10">
    <property type="entry name" value="Ribonuclease H-like superfamily/Ribonuclease H"/>
    <property type="match status" value="1"/>
</dbReference>
<protein>
    <submittedName>
        <fullName evidence="2">Unannotated protein</fullName>
    </submittedName>
</protein>
<accession>A0A6J6UPN5</accession>
<dbReference type="Pfam" id="PF00665">
    <property type="entry name" value="rve"/>
    <property type="match status" value="1"/>
</dbReference>
<evidence type="ECO:0000259" key="1">
    <source>
        <dbReference type="PROSITE" id="PS50994"/>
    </source>
</evidence>
<sequence length="341" mass="38654">MAEISAALVLALIAVGFSQRAALDLAGVARSTWHYRNQPRARVSEPFAHRQRRTQSWLTEDERAQITVKIQTAFAAKKSVYQAFYDALDAGDPVASLSSWYRIARTLEQTTRPVRRTRKHRATAMPTLLVDGPDQAWSWDITHLRGPYRGVTYQLYLSLDVFSRMVTGWRVEAREDDDLAAEMFEQAFAVRGVLPRIIHSDGGPSMTSHTLGELFAKLGIQTSRNRPRVSNDNPYSESLFKTAKYAPDYPAFFTNLDHARSWAAEFVEGYNHRHHHTGLEGHTPHDVHHGSWTGVHHRRQATMEALYAAHPERFAGPPRVRTPMAQVAINQKTNRDRLHAG</sequence>
<dbReference type="PANTHER" id="PTHR46889:SF4">
    <property type="entry name" value="TRANSPOSASE INSO FOR INSERTION SEQUENCE ELEMENT IS911B-RELATED"/>
    <property type="match status" value="1"/>
</dbReference>
<dbReference type="GO" id="GO:0015074">
    <property type="term" value="P:DNA integration"/>
    <property type="evidence" value="ECO:0007669"/>
    <property type="project" value="InterPro"/>
</dbReference>
<dbReference type="InterPro" id="IPR001584">
    <property type="entry name" value="Integrase_cat-core"/>
</dbReference>
<dbReference type="AlphaFoldDB" id="A0A6J6UPN5"/>
<dbReference type="InterPro" id="IPR036397">
    <property type="entry name" value="RNaseH_sf"/>
</dbReference>
<gene>
    <name evidence="2" type="ORF">UFOPK2761_02635</name>
</gene>
<proteinExistence type="predicted"/>
<dbReference type="InterPro" id="IPR050900">
    <property type="entry name" value="Transposase_IS3/IS150/IS904"/>
</dbReference>
<dbReference type="InterPro" id="IPR012337">
    <property type="entry name" value="RNaseH-like_sf"/>
</dbReference>
<dbReference type="EMBL" id="CAEZYQ010000024">
    <property type="protein sequence ID" value="CAB4761155.1"/>
    <property type="molecule type" value="Genomic_DNA"/>
</dbReference>
<dbReference type="NCBIfam" id="NF033516">
    <property type="entry name" value="transpos_IS3"/>
    <property type="match status" value="1"/>
</dbReference>
<dbReference type="PANTHER" id="PTHR46889">
    <property type="entry name" value="TRANSPOSASE INSF FOR INSERTION SEQUENCE IS3B-RELATED"/>
    <property type="match status" value="1"/>
</dbReference>
<feature type="domain" description="Integrase catalytic" evidence="1">
    <location>
        <begin position="129"/>
        <end position="292"/>
    </location>
</feature>